<dbReference type="GO" id="GO:0005524">
    <property type="term" value="F:ATP binding"/>
    <property type="evidence" value="ECO:0007669"/>
    <property type="project" value="UniProtKB-UniRule"/>
</dbReference>
<gene>
    <name evidence="7" type="primary">smc</name>
    <name evidence="10" type="ORF">FF124_20270</name>
</gene>
<evidence type="ECO:0000313" key="11">
    <source>
        <dbReference type="Proteomes" id="UP000307874"/>
    </source>
</evidence>
<dbReference type="EMBL" id="VCLB01000015">
    <property type="protein sequence ID" value="TNB45969.1"/>
    <property type="molecule type" value="Genomic_DNA"/>
</dbReference>
<feature type="binding site" evidence="7">
    <location>
        <begin position="32"/>
        <end position="39"/>
    </location>
    <ligand>
        <name>ATP</name>
        <dbReference type="ChEBI" id="CHEBI:30616"/>
    </ligand>
</feature>
<feature type="coiled-coil region" evidence="7">
    <location>
        <begin position="631"/>
        <end position="672"/>
    </location>
</feature>
<dbReference type="InterPro" id="IPR003395">
    <property type="entry name" value="RecF/RecN/SMC_N"/>
</dbReference>
<feature type="domain" description="RecF/RecN/SMC N-terminal" evidence="9">
    <location>
        <begin position="4"/>
        <end position="1136"/>
    </location>
</feature>
<dbReference type="AlphaFoldDB" id="A0A5C4JN11"/>
<dbReference type="Pfam" id="PF02463">
    <property type="entry name" value="SMC_N"/>
    <property type="match status" value="1"/>
</dbReference>
<dbReference type="InterPro" id="IPR036277">
    <property type="entry name" value="SMC_hinge_sf"/>
</dbReference>
<keyword evidence="2 7" id="KW-0963">Cytoplasm</keyword>
<dbReference type="PANTHER" id="PTHR43977">
    <property type="entry name" value="STRUCTURAL MAINTENANCE OF CHROMOSOMES PROTEIN 3"/>
    <property type="match status" value="1"/>
</dbReference>
<protein>
    <recommendedName>
        <fullName evidence="7">Chromosome partition protein Smc</fullName>
    </recommendedName>
</protein>
<dbReference type="CDD" id="cd03278">
    <property type="entry name" value="ABC_SMC_barmotin"/>
    <property type="match status" value="1"/>
</dbReference>
<dbReference type="GO" id="GO:0003677">
    <property type="term" value="F:DNA binding"/>
    <property type="evidence" value="ECO:0007669"/>
    <property type="project" value="UniProtKB-UniRule"/>
</dbReference>
<dbReference type="GO" id="GO:0005737">
    <property type="term" value="C:cytoplasm"/>
    <property type="evidence" value="ECO:0007669"/>
    <property type="project" value="UniProtKB-SubCell"/>
</dbReference>
<evidence type="ECO:0000256" key="6">
    <source>
        <dbReference type="ARBA" id="ARBA00023125"/>
    </source>
</evidence>
<dbReference type="GO" id="GO:0007059">
    <property type="term" value="P:chromosome segregation"/>
    <property type="evidence" value="ECO:0007669"/>
    <property type="project" value="UniProtKB-UniRule"/>
</dbReference>
<organism evidence="10 11">
    <name type="scientific">Martelella lutilitoris</name>
    <dbReference type="NCBI Taxonomy" id="2583532"/>
    <lineage>
        <taxon>Bacteria</taxon>
        <taxon>Pseudomonadati</taxon>
        <taxon>Pseudomonadota</taxon>
        <taxon>Alphaproteobacteria</taxon>
        <taxon>Hyphomicrobiales</taxon>
        <taxon>Aurantimonadaceae</taxon>
        <taxon>Martelella</taxon>
    </lineage>
</organism>
<keyword evidence="11" id="KW-1185">Reference proteome</keyword>
<feature type="coiled-coil region" evidence="7">
    <location>
        <begin position="282"/>
        <end position="334"/>
    </location>
</feature>
<feature type="coiled-coil region" evidence="7">
    <location>
        <begin position="936"/>
        <end position="991"/>
    </location>
</feature>
<feature type="coiled-coil region" evidence="7">
    <location>
        <begin position="391"/>
        <end position="432"/>
    </location>
</feature>
<comment type="similarity">
    <text evidence="7">Belongs to the SMC family.</text>
</comment>
<dbReference type="GO" id="GO:0006260">
    <property type="term" value="P:DNA replication"/>
    <property type="evidence" value="ECO:0007669"/>
    <property type="project" value="UniProtKB-UniRule"/>
</dbReference>
<evidence type="ECO:0000259" key="9">
    <source>
        <dbReference type="Pfam" id="PF02463"/>
    </source>
</evidence>
<feature type="region of interest" description="Disordered" evidence="8">
    <location>
        <begin position="848"/>
        <end position="867"/>
    </location>
</feature>
<comment type="subcellular location">
    <subcellularLocation>
        <location evidence="1 7">Cytoplasm</location>
    </subcellularLocation>
</comment>
<dbReference type="SUPFAM" id="SSF52540">
    <property type="entry name" value="P-loop containing nucleoside triphosphate hydrolases"/>
    <property type="match status" value="1"/>
</dbReference>
<feature type="compositionally biased region" description="Acidic residues" evidence="8">
    <location>
        <begin position="454"/>
        <end position="467"/>
    </location>
</feature>
<dbReference type="GO" id="GO:0005694">
    <property type="term" value="C:chromosome"/>
    <property type="evidence" value="ECO:0007669"/>
    <property type="project" value="InterPro"/>
</dbReference>
<evidence type="ECO:0000256" key="7">
    <source>
        <dbReference type="HAMAP-Rule" id="MF_01894"/>
    </source>
</evidence>
<comment type="caution">
    <text evidence="10">The sequence shown here is derived from an EMBL/GenBank/DDBJ whole genome shotgun (WGS) entry which is preliminary data.</text>
</comment>
<proteinExistence type="inferred from homology"/>
<evidence type="ECO:0000256" key="4">
    <source>
        <dbReference type="ARBA" id="ARBA00022840"/>
    </source>
</evidence>
<dbReference type="Gene3D" id="3.40.50.300">
    <property type="entry name" value="P-loop containing nucleotide triphosphate hydrolases"/>
    <property type="match status" value="2"/>
</dbReference>
<evidence type="ECO:0000256" key="3">
    <source>
        <dbReference type="ARBA" id="ARBA00022741"/>
    </source>
</evidence>
<dbReference type="GO" id="GO:0030261">
    <property type="term" value="P:chromosome condensation"/>
    <property type="evidence" value="ECO:0007669"/>
    <property type="project" value="InterPro"/>
</dbReference>
<evidence type="ECO:0000313" key="10">
    <source>
        <dbReference type="EMBL" id="TNB45969.1"/>
    </source>
</evidence>
<dbReference type="SUPFAM" id="SSF75553">
    <property type="entry name" value="Smc hinge domain"/>
    <property type="match status" value="1"/>
</dbReference>
<dbReference type="Proteomes" id="UP000307874">
    <property type="component" value="Unassembled WGS sequence"/>
</dbReference>
<feature type="coiled-coil region" evidence="7">
    <location>
        <begin position="177"/>
        <end position="211"/>
    </location>
</feature>
<keyword evidence="5 7" id="KW-0175">Coiled coil</keyword>
<dbReference type="GO" id="GO:0016887">
    <property type="term" value="F:ATP hydrolysis activity"/>
    <property type="evidence" value="ECO:0007669"/>
    <property type="project" value="InterPro"/>
</dbReference>
<evidence type="ECO:0000256" key="1">
    <source>
        <dbReference type="ARBA" id="ARBA00004496"/>
    </source>
</evidence>
<feature type="region of interest" description="Disordered" evidence="8">
    <location>
        <begin position="454"/>
        <end position="473"/>
    </location>
</feature>
<dbReference type="OrthoDB" id="9808768at2"/>
<keyword evidence="6 7" id="KW-0238">DNA-binding</keyword>
<dbReference type="RefSeq" id="WP_138750304.1">
    <property type="nucleotide sequence ID" value="NZ_VCLB01000015.1"/>
</dbReference>
<dbReference type="InterPro" id="IPR011890">
    <property type="entry name" value="SMC_prok"/>
</dbReference>
<accession>A0A5C4JN11</accession>
<dbReference type="HAMAP" id="MF_01894">
    <property type="entry name" value="Smc_prok"/>
    <property type="match status" value="1"/>
</dbReference>
<keyword evidence="3 7" id="KW-0547">Nucleotide-binding</keyword>
<dbReference type="FunFam" id="3.40.50.300:FF:000901">
    <property type="entry name" value="Chromosome partition protein Smc"/>
    <property type="match status" value="1"/>
</dbReference>
<evidence type="ECO:0000256" key="2">
    <source>
        <dbReference type="ARBA" id="ARBA00022490"/>
    </source>
</evidence>
<sequence>MKFERLRLVGFKSFVEASDFVIAPGLTGVVGPNGCGKSNLVEALRWVMGENSYKNMRASGMDDVIFSGSGSRPARNSAEVGLHIDNADRSAPAAFNDSDEIQVSRRITREQGSLYRINGKEARAKDVQLLFADASTGARSPSMVGQGRIGELIQAKPQARRQLLEEAAGISGLYSRRHEAELRLRAAETNLERLEDVTAQLSSQIESLKRQTRQATRYKSLSADIRAHDAILLHLRWVEAKNAEAEATSALNQLTSVVAERANQQMEAAKTQAVAGLKTPELRDAEVKAAATLQRLQIARRQLDDDAARMMRRRDELSRRLLQLAEDIRREEAMIEDNSAILERLGAEEAELTELLDFSGEDVAAARETMDEAAARLSDSESVFTALTAERAEAAATRAQLERAIADLAGRRARLEKQVSDADSELDGISARISALPDPLEKREALEAAEIAEEEAYGGEESTEEALAEARRNEALTRQPVEAAKAKLSEIETEARTIAQMLSASAAAGDFTPLADLLSIEQGYETALGAVLGDDLETPLEAEAPAHWRGNGAGAGDPPLPSGCRPISELVQAPAEIMRRLRQVGLVEEGEGEAMMASLSPGQELVTRAGAVFRWDGHVKGADAPSAAALRLSQKNRLAALEDERREAEVRLEDAEQRQRQTGETVRAAEALLAGAREKLRLAGRMVADARSALAEAERASGELVRRRDVVAETRSQLAAQLEDVAARAEEAEAQLAEAPDFSALEQRLAAQGAEVARLRGALAEARARHDGLMRENEARKRRIVAIGQERASWQNRAKGAEAQIATLRAREDEARDELEELEEAPEELEDKRRQLIRELEAAEEARKSAADRLAEAEEAQREADRHAAKALADLAEAREKRGRAEERLVSARERREASEARIREVLEVAPHEAFRLTGLAPDADLPDPIAVERALERLKVERERLGAVNLRAEEEQAELSGKLEELVRERDDILDAIRKLRGAIQNLNREGRERLLAAFDEVNDQFQRLFVHLFGGGMAELQLIESDDPLEAGLEILARPPGKKPQTMTLLSGGEQALTAMALIFAVFLTNPAPICVLDEVDAPLDDHNVERYCNLLDEMAATTETRFVVITHNPITMARMDRLFGVTMAEQGVSQLVSVDLRTAEKLVEEA</sequence>
<dbReference type="InterPro" id="IPR027417">
    <property type="entry name" value="P-loop_NTPase"/>
</dbReference>
<comment type="subunit">
    <text evidence="7">Homodimer.</text>
</comment>
<dbReference type="InterPro" id="IPR024704">
    <property type="entry name" value="SMC"/>
</dbReference>
<comment type="domain">
    <text evidence="7">Contains large globular domains required for ATP hydrolysis at each terminus and a third globular domain forming a flexible hinge near the middle of the molecule. These domains are separated by coiled-coil structures.</text>
</comment>
<dbReference type="PIRSF" id="PIRSF005719">
    <property type="entry name" value="SMC"/>
    <property type="match status" value="1"/>
</dbReference>
<dbReference type="GO" id="GO:0007062">
    <property type="term" value="P:sister chromatid cohesion"/>
    <property type="evidence" value="ECO:0007669"/>
    <property type="project" value="InterPro"/>
</dbReference>
<evidence type="ECO:0000256" key="5">
    <source>
        <dbReference type="ARBA" id="ARBA00023054"/>
    </source>
</evidence>
<evidence type="ECO:0000256" key="8">
    <source>
        <dbReference type="SAM" id="MobiDB-lite"/>
    </source>
</evidence>
<keyword evidence="4 7" id="KW-0067">ATP-binding</keyword>
<comment type="function">
    <text evidence="7">Required for chromosome condensation and partitioning.</text>
</comment>
<reference evidence="10 11" key="1">
    <citation type="submission" date="2019-06" db="EMBL/GenBank/DDBJ databases">
        <title>Martelella lutilitoris sp. nov., isolated from a tidal mudflat.</title>
        <authorList>
            <person name="Kim Y.-J."/>
        </authorList>
    </citation>
    <scope>NUCLEOTIDE SEQUENCE [LARGE SCALE GENOMIC DNA]</scope>
    <source>
        <strain evidence="10 11">GH2-6</strain>
    </source>
</reference>
<name>A0A5C4JN11_9HYPH</name>